<sequence>MAPRRNARLSGTHIEQNISPKAKRIVNMSPPRRRIVQNVAGAQQRAMQKTDPNDGSQPQGHDLSIPPAATFQLPPASFGAKLQPRKNVLRVLKPFNSQDIKILLLENVNQYSFELLNSY</sequence>
<gene>
    <name evidence="2" type="ORF">TRIATDRAFT_91930</name>
</gene>
<evidence type="ECO:0000313" key="3">
    <source>
        <dbReference type="Proteomes" id="UP000005426"/>
    </source>
</evidence>
<proteinExistence type="predicted"/>
<dbReference type="OrthoDB" id="1621027at2759"/>
<protein>
    <submittedName>
        <fullName evidence="2">Uncharacterized protein</fullName>
    </submittedName>
</protein>
<dbReference type="STRING" id="452589.G9PC47"/>
<comment type="caution">
    <text evidence="2">The sequence shown here is derived from an EMBL/GenBank/DDBJ whole genome shotgun (WGS) entry which is preliminary data.</text>
</comment>
<dbReference type="AlphaFoldDB" id="G9PC47"/>
<reference evidence="2 3" key="1">
    <citation type="journal article" date="2011" name="Genome Biol.">
        <title>Comparative genome sequence analysis underscores mycoparasitism as the ancestral life style of Trichoderma.</title>
        <authorList>
            <person name="Kubicek C.P."/>
            <person name="Herrera-Estrella A."/>
            <person name="Seidl-Seiboth V."/>
            <person name="Martinez D.A."/>
            <person name="Druzhinina I.S."/>
            <person name="Thon M."/>
            <person name="Zeilinger S."/>
            <person name="Casas-Flores S."/>
            <person name="Horwitz B.A."/>
            <person name="Mukherjee P.K."/>
            <person name="Mukherjee M."/>
            <person name="Kredics L."/>
            <person name="Alcaraz L.D."/>
            <person name="Aerts A."/>
            <person name="Antal Z."/>
            <person name="Atanasova L."/>
            <person name="Cervantes-Badillo M.G."/>
            <person name="Challacombe J."/>
            <person name="Chertkov O."/>
            <person name="McCluskey K."/>
            <person name="Coulpier F."/>
            <person name="Deshpande N."/>
            <person name="von Doehren H."/>
            <person name="Ebbole D.J."/>
            <person name="Esquivel-Naranjo E.U."/>
            <person name="Fekete E."/>
            <person name="Flipphi M."/>
            <person name="Glaser F."/>
            <person name="Gomez-Rodriguez E.Y."/>
            <person name="Gruber S."/>
            <person name="Han C."/>
            <person name="Henrissat B."/>
            <person name="Hermosa R."/>
            <person name="Hernandez-Onate M."/>
            <person name="Karaffa L."/>
            <person name="Kosti I."/>
            <person name="Le Crom S."/>
            <person name="Lindquist E."/>
            <person name="Lucas S."/>
            <person name="Luebeck M."/>
            <person name="Luebeck P.S."/>
            <person name="Margeot A."/>
            <person name="Metz B."/>
            <person name="Misra M."/>
            <person name="Nevalainen H."/>
            <person name="Omann M."/>
            <person name="Packer N."/>
            <person name="Perrone G."/>
            <person name="Uresti-Rivera E.E."/>
            <person name="Salamov A."/>
            <person name="Schmoll M."/>
            <person name="Seiboth B."/>
            <person name="Shapiro H."/>
            <person name="Sukno S."/>
            <person name="Tamayo-Ramos J.A."/>
            <person name="Tisch D."/>
            <person name="Wiest A."/>
            <person name="Wilkinson H.H."/>
            <person name="Zhang M."/>
            <person name="Coutinho P.M."/>
            <person name="Kenerley C.M."/>
            <person name="Monte E."/>
            <person name="Baker S.E."/>
            <person name="Grigoriev I.V."/>
        </authorList>
    </citation>
    <scope>NUCLEOTIDE SEQUENCE [LARGE SCALE GENOMIC DNA]</scope>
    <source>
        <strain evidence="3">ATCC 20476 / IMI 206040</strain>
    </source>
</reference>
<feature type="region of interest" description="Disordered" evidence="1">
    <location>
        <begin position="38"/>
        <end position="68"/>
    </location>
</feature>
<dbReference type="Proteomes" id="UP000005426">
    <property type="component" value="Unassembled WGS sequence"/>
</dbReference>
<organism evidence="2 3">
    <name type="scientific">Hypocrea atroviridis (strain ATCC 20476 / IMI 206040)</name>
    <name type="common">Trichoderma atroviride</name>
    <dbReference type="NCBI Taxonomy" id="452589"/>
    <lineage>
        <taxon>Eukaryota</taxon>
        <taxon>Fungi</taxon>
        <taxon>Dikarya</taxon>
        <taxon>Ascomycota</taxon>
        <taxon>Pezizomycotina</taxon>
        <taxon>Sordariomycetes</taxon>
        <taxon>Hypocreomycetidae</taxon>
        <taxon>Hypocreales</taxon>
        <taxon>Hypocreaceae</taxon>
        <taxon>Trichoderma</taxon>
    </lineage>
</organism>
<dbReference type="HOGENOM" id="CLU_2061812_0_0_1"/>
<accession>G9PC47</accession>
<evidence type="ECO:0000313" key="2">
    <source>
        <dbReference type="EMBL" id="EHK39429.1"/>
    </source>
</evidence>
<name>G9PC47_HYPAI</name>
<keyword evidence="3" id="KW-1185">Reference proteome</keyword>
<evidence type="ECO:0000256" key="1">
    <source>
        <dbReference type="SAM" id="MobiDB-lite"/>
    </source>
</evidence>
<dbReference type="EMBL" id="ABDG02000029">
    <property type="protein sequence ID" value="EHK39429.1"/>
    <property type="molecule type" value="Genomic_DNA"/>
</dbReference>